<reference evidence="2 3" key="1">
    <citation type="journal article" date="2018" name="Mol. Biol. Evol.">
        <title>Broad Genomic Sampling Reveals a Smut Pathogenic Ancestry of the Fungal Clade Ustilaginomycotina.</title>
        <authorList>
            <person name="Kijpornyongpan T."/>
            <person name="Mondo S.J."/>
            <person name="Barry K."/>
            <person name="Sandor L."/>
            <person name="Lee J."/>
            <person name="Lipzen A."/>
            <person name="Pangilinan J."/>
            <person name="LaButti K."/>
            <person name="Hainaut M."/>
            <person name="Henrissat B."/>
            <person name="Grigoriev I.V."/>
            <person name="Spatafora J.W."/>
            <person name="Aime M.C."/>
        </authorList>
    </citation>
    <scope>NUCLEOTIDE SEQUENCE [LARGE SCALE GENOMIC DNA]</scope>
    <source>
        <strain evidence="2 3">MCA 3882</strain>
    </source>
</reference>
<dbReference type="STRING" id="1280837.A0A316VCT3"/>
<dbReference type="OrthoDB" id="2241241at2759"/>
<dbReference type="Proteomes" id="UP000245771">
    <property type="component" value="Unassembled WGS sequence"/>
</dbReference>
<protein>
    <submittedName>
        <fullName evidence="2">Uncharacterized protein</fullName>
    </submittedName>
</protein>
<keyword evidence="3" id="KW-1185">Reference proteome</keyword>
<dbReference type="RefSeq" id="XP_025355769.1">
    <property type="nucleotide sequence ID" value="XM_025496108.1"/>
</dbReference>
<dbReference type="EMBL" id="KZ819603">
    <property type="protein sequence ID" value="PWN35467.1"/>
    <property type="molecule type" value="Genomic_DNA"/>
</dbReference>
<proteinExistence type="predicted"/>
<accession>A0A316VCT3</accession>
<keyword evidence="1" id="KW-0812">Transmembrane</keyword>
<feature type="non-terminal residue" evidence="2">
    <location>
        <position position="1"/>
    </location>
</feature>
<evidence type="ECO:0000256" key="1">
    <source>
        <dbReference type="SAM" id="Phobius"/>
    </source>
</evidence>
<keyword evidence="1" id="KW-0472">Membrane</keyword>
<evidence type="ECO:0000313" key="3">
    <source>
        <dbReference type="Proteomes" id="UP000245771"/>
    </source>
</evidence>
<organism evidence="2 3">
    <name type="scientific">Meira miltonrushii</name>
    <dbReference type="NCBI Taxonomy" id="1280837"/>
    <lineage>
        <taxon>Eukaryota</taxon>
        <taxon>Fungi</taxon>
        <taxon>Dikarya</taxon>
        <taxon>Basidiomycota</taxon>
        <taxon>Ustilaginomycotina</taxon>
        <taxon>Exobasidiomycetes</taxon>
        <taxon>Exobasidiales</taxon>
        <taxon>Brachybasidiaceae</taxon>
        <taxon>Meira</taxon>
    </lineage>
</organism>
<keyword evidence="1" id="KW-1133">Transmembrane helix</keyword>
<sequence length="103" mass="11162">VGDYIGLVLSTYALVLCILFGLPITLLAMMVFNIVLDCFLGLIPLLGDALDVAFKANLRNLRLLEDHLISNDGKCGAGHFNLIFPPSTEFLPKNGPQEVFVAS</sequence>
<feature type="non-terminal residue" evidence="2">
    <location>
        <position position="103"/>
    </location>
</feature>
<dbReference type="InterPro" id="IPR025187">
    <property type="entry name" value="DUF4112"/>
</dbReference>
<dbReference type="GeneID" id="37017889"/>
<evidence type="ECO:0000313" key="2">
    <source>
        <dbReference type="EMBL" id="PWN35467.1"/>
    </source>
</evidence>
<dbReference type="Pfam" id="PF13430">
    <property type="entry name" value="DUF4112"/>
    <property type="match status" value="1"/>
</dbReference>
<name>A0A316VCT3_9BASI</name>
<dbReference type="PANTHER" id="PTHR35519">
    <property type="entry name" value="MEMBRANE PROTEINS"/>
    <property type="match status" value="1"/>
</dbReference>
<dbReference type="AlphaFoldDB" id="A0A316VCT3"/>
<dbReference type="InParanoid" id="A0A316VCT3"/>
<feature type="transmembrane region" description="Helical" evidence="1">
    <location>
        <begin position="12"/>
        <end position="36"/>
    </location>
</feature>
<gene>
    <name evidence="2" type="ORF">FA14DRAFT_115445</name>
</gene>
<dbReference type="PANTHER" id="PTHR35519:SF2">
    <property type="entry name" value="PH DOMAIN PROTEIN"/>
    <property type="match status" value="1"/>
</dbReference>